<dbReference type="InterPro" id="IPR001925">
    <property type="entry name" value="Porin_Euk"/>
</dbReference>
<dbReference type="CDD" id="cd07306">
    <property type="entry name" value="Porin3_VDAC"/>
    <property type="match status" value="1"/>
</dbReference>
<dbReference type="Gene3D" id="2.40.160.10">
    <property type="entry name" value="Porin"/>
    <property type="match status" value="1"/>
</dbReference>
<dbReference type="GO" id="GO:0008308">
    <property type="term" value="F:voltage-gated monoatomic anion channel activity"/>
    <property type="evidence" value="ECO:0007669"/>
    <property type="project" value="InterPro"/>
</dbReference>
<evidence type="ECO:0000313" key="2">
    <source>
        <dbReference type="EMBL" id="KAG6484506.1"/>
    </source>
</evidence>
<evidence type="ECO:0000256" key="1">
    <source>
        <dbReference type="ARBA" id="ARBA00009624"/>
    </source>
</evidence>
<dbReference type="InterPro" id="IPR023614">
    <property type="entry name" value="Porin_dom_sf"/>
</dbReference>
<dbReference type="AlphaFoldDB" id="A0A8J5KLN7"/>
<dbReference type="GO" id="GO:0005741">
    <property type="term" value="C:mitochondrial outer membrane"/>
    <property type="evidence" value="ECO:0007669"/>
    <property type="project" value="InterPro"/>
</dbReference>
<proteinExistence type="inferred from homology"/>
<sequence>MGPSCEPLCAEKGPIAFAFSPSPSLFAAATMTGPGLFSDIGRKAKDLLTKDYYNYDQELSVSSSSVIGVSLFLQENLGIPVLCVSSSGNSVFLFTHEFATGKLALTSAAVRKGGLCTFDVGSQYKYKNTLIDVKADTESNISTALIISDILPSTKAIASMKLPDYNSGKLEVQYLHHHASLASVVSLNKSPLIELSGTIGAQGIAFGSEVGYDTASGVLTKYSAGIGLTKPEYNASVILMDKGDTLKASYVRHLDETQRNTGVLEILRRFSINENTVTVGAQYALDPQTIVKARLNNLGKLGALLQHEVIPKSILTISGEFDTKALERTPKFGLALALKP</sequence>
<dbReference type="Proteomes" id="UP000734854">
    <property type="component" value="Unassembled WGS sequence"/>
</dbReference>
<protein>
    <submittedName>
        <fullName evidence="2">Uncharacterized protein</fullName>
    </submittedName>
</protein>
<keyword evidence="3" id="KW-1185">Reference proteome</keyword>
<evidence type="ECO:0000313" key="3">
    <source>
        <dbReference type="Proteomes" id="UP000734854"/>
    </source>
</evidence>
<dbReference type="EMBL" id="JACMSC010000015">
    <property type="protein sequence ID" value="KAG6484506.1"/>
    <property type="molecule type" value="Genomic_DNA"/>
</dbReference>
<dbReference type="PANTHER" id="PTHR11743:SF23">
    <property type="entry name" value="MITOCHONDRIAL OUTER MEMBRANE PROTEIN PORIN 5-RELATED"/>
    <property type="match status" value="1"/>
</dbReference>
<name>A0A8J5KLN7_ZINOF</name>
<comment type="similarity">
    <text evidence="1">Belongs to the eukaryotic mitochondrial porin (TC 1.B.8.1) family.</text>
</comment>
<dbReference type="InterPro" id="IPR027246">
    <property type="entry name" value="Porin_Euk/Tom40"/>
</dbReference>
<dbReference type="PANTHER" id="PTHR11743">
    <property type="entry name" value="VOLTAGE-DEPENDENT ANION-SELECTIVE CHANNEL"/>
    <property type="match status" value="1"/>
</dbReference>
<reference evidence="2 3" key="1">
    <citation type="submission" date="2020-08" db="EMBL/GenBank/DDBJ databases">
        <title>Plant Genome Project.</title>
        <authorList>
            <person name="Zhang R.-G."/>
        </authorList>
    </citation>
    <scope>NUCLEOTIDE SEQUENCE [LARGE SCALE GENOMIC DNA]</scope>
    <source>
        <tissue evidence="2">Rhizome</tissue>
    </source>
</reference>
<organism evidence="2 3">
    <name type="scientific">Zingiber officinale</name>
    <name type="common">Ginger</name>
    <name type="synonym">Amomum zingiber</name>
    <dbReference type="NCBI Taxonomy" id="94328"/>
    <lineage>
        <taxon>Eukaryota</taxon>
        <taxon>Viridiplantae</taxon>
        <taxon>Streptophyta</taxon>
        <taxon>Embryophyta</taxon>
        <taxon>Tracheophyta</taxon>
        <taxon>Spermatophyta</taxon>
        <taxon>Magnoliopsida</taxon>
        <taxon>Liliopsida</taxon>
        <taxon>Zingiberales</taxon>
        <taxon>Zingiberaceae</taxon>
        <taxon>Zingiber</taxon>
    </lineage>
</organism>
<accession>A0A8J5KLN7</accession>
<gene>
    <name evidence="2" type="ORF">ZIOFF_053024</name>
</gene>
<comment type="caution">
    <text evidence="2">The sequence shown here is derived from an EMBL/GenBank/DDBJ whole genome shotgun (WGS) entry which is preliminary data.</text>
</comment>
<dbReference type="Pfam" id="PF01459">
    <property type="entry name" value="Porin_3"/>
    <property type="match status" value="1"/>
</dbReference>
<dbReference type="PROSITE" id="PS00558">
    <property type="entry name" value="EUKARYOTIC_PORIN"/>
    <property type="match status" value="1"/>
</dbReference>